<dbReference type="InterPro" id="IPR050613">
    <property type="entry name" value="Sec_Metabolite_Reg"/>
</dbReference>
<dbReference type="CDD" id="cd12148">
    <property type="entry name" value="fungal_TF_MHR"/>
    <property type="match status" value="1"/>
</dbReference>
<name>A0ABR1TG76_9PEZI</name>
<reference evidence="4 5" key="1">
    <citation type="submission" date="2023-01" db="EMBL/GenBank/DDBJ databases">
        <title>Analysis of 21 Apiospora genomes using comparative genomics revels a genus with tremendous synthesis potential of carbohydrate active enzymes and secondary metabolites.</title>
        <authorList>
            <person name="Sorensen T."/>
        </authorList>
    </citation>
    <scope>NUCLEOTIDE SEQUENCE [LARGE SCALE GENOMIC DNA]</scope>
    <source>
        <strain evidence="4 5">CBS 33761</strain>
    </source>
</reference>
<dbReference type="SMART" id="SM00906">
    <property type="entry name" value="Fungal_trans"/>
    <property type="match status" value="1"/>
</dbReference>
<feature type="domain" description="Xylanolytic transcriptional activator regulatory" evidence="3">
    <location>
        <begin position="425"/>
        <end position="502"/>
    </location>
</feature>
<dbReference type="EMBL" id="JAQQWK010000003">
    <property type="protein sequence ID" value="KAK8045628.1"/>
    <property type="molecule type" value="Genomic_DNA"/>
</dbReference>
<comment type="subcellular location">
    <subcellularLocation>
        <location evidence="1">Nucleus</location>
    </subcellularLocation>
</comment>
<gene>
    <name evidence="4" type="ORF">PG993_005652</name>
</gene>
<evidence type="ECO:0000256" key="1">
    <source>
        <dbReference type="ARBA" id="ARBA00004123"/>
    </source>
</evidence>
<evidence type="ECO:0000313" key="4">
    <source>
        <dbReference type="EMBL" id="KAK8045628.1"/>
    </source>
</evidence>
<sequence>MQRRRGAAAIRGIWSSLASPTTPRKYWKRLRDQDCAEMVDLYMGLVPGLGLQAIQVLDPGIDDDAIQSVEGPDTIAELVDAFEGFVVQWPQLHVNIWGLPQESQPLLSRPSAGEESRISRPAKALAVAGLNSRWICFPFPSRCSLSADCHDYNAYEKRVRAARFVSAIANTPAITALGVAGQSSVYTKSMQQKKHILRPSSRRRRVVAPPQYDSMDETDTVFSLTELTKGSFNEHTTSLSELFNYFQDSGSNTLGLLRRVAGLEKGHYDGQNKGVPRDISDQVSGHLARMPPRPVLNFLIQFFLAEVNWIFHLIHPPSFMTRYESWWASQQEPVASSPRSVADIDFAILILRICAYATQFLPSASYTLDAVRGMPLTTIRETTTDVANSLEKIATRRNPRGSLVRVQHMCYNALGATCESRMGEAWATLCSTIRIAQGLGYHQETEASKSILAGDEVQREMQRRVFCNLYIVDGHLARQYDRIPILAEPLDVDRLPRMHLTPEVDPASGAPDNFTERLLQARMVTFWRGVVKRPGQGGAKAEYDPTLAQERHEKFHEEFVSKLPPAFALEPDREWDKLLPQLPLQRQLLHAAIFESVCHNFRPLLLLERDRFLGFPEYRKVLLLSQAQGLASAALKVLDAVSTLHTMIGTTYTRFATIIFHTFEASVLLACLHIKGFLLESSVKDSTAPQEFPQNAQGGSIDPVEHVTRNRCLCKAQAALALLQQLANVSVMAEVSARSLYQLLLRAAATADAAPGTAINTVTPLPTPAGEHSEQVCMPAIMWTEHMALSPDFGQIMTPGWSSFGSGHFDLMGGLLDRGEAEVEWNFL</sequence>
<evidence type="ECO:0000256" key="2">
    <source>
        <dbReference type="ARBA" id="ARBA00023242"/>
    </source>
</evidence>
<accession>A0ABR1TG76</accession>
<keyword evidence="5" id="KW-1185">Reference proteome</keyword>
<dbReference type="PANTHER" id="PTHR31001">
    <property type="entry name" value="UNCHARACTERIZED TRANSCRIPTIONAL REGULATORY PROTEIN"/>
    <property type="match status" value="1"/>
</dbReference>
<evidence type="ECO:0000313" key="5">
    <source>
        <dbReference type="Proteomes" id="UP001444661"/>
    </source>
</evidence>
<dbReference type="InterPro" id="IPR007219">
    <property type="entry name" value="XnlR_reg_dom"/>
</dbReference>
<keyword evidence="2" id="KW-0539">Nucleus</keyword>
<comment type="caution">
    <text evidence="4">The sequence shown here is derived from an EMBL/GenBank/DDBJ whole genome shotgun (WGS) entry which is preliminary data.</text>
</comment>
<dbReference type="Proteomes" id="UP001444661">
    <property type="component" value="Unassembled WGS sequence"/>
</dbReference>
<dbReference type="PANTHER" id="PTHR31001:SF87">
    <property type="entry name" value="COL-21"/>
    <property type="match status" value="1"/>
</dbReference>
<evidence type="ECO:0000259" key="3">
    <source>
        <dbReference type="SMART" id="SM00906"/>
    </source>
</evidence>
<organism evidence="4 5">
    <name type="scientific">Apiospora rasikravindrae</name>
    <dbReference type="NCBI Taxonomy" id="990691"/>
    <lineage>
        <taxon>Eukaryota</taxon>
        <taxon>Fungi</taxon>
        <taxon>Dikarya</taxon>
        <taxon>Ascomycota</taxon>
        <taxon>Pezizomycotina</taxon>
        <taxon>Sordariomycetes</taxon>
        <taxon>Xylariomycetidae</taxon>
        <taxon>Amphisphaeriales</taxon>
        <taxon>Apiosporaceae</taxon>
        <taxon>Apiospora</taxon>
    </lineage>
</organism>
<protein>
    <recommendedName>
        <fullName evidence="3">Xylanolytic transcriptional activator regulatory domain-containing protein</fullName>
    </recommendedName>
</protein>
<dbReference type="Pfam" id="PF04082">
    <property type="entry name" value="Fungal_trans"/>
    <property type="match status" value="1"/>
</dbReference>
<proteinExistence type="predicted"/>